<dbReference type="Proteomes" id="UP000323594">
    <property type="component" value="Chromosome"/>
</dbReference>
<dbReference type="PANTHER" id="PTHR43649:SF12">
    <property type="entry name" value="DIACETYLCHITOBIOSE BINDING PROTEIN DASA"/>
    <property type="match status" value="1"/>
</dbReference>
<proteinExistence type="inferred from homology"/>
<evidence type="ECO:0000256" key="1">
    <source>
        <dbReference type="ARBA" id="ARBA00004418"/>
    </source>
</evidence>
<feature type="signal peptide" evidence="3">
    <location>
        <begin position="1"/>
        <end position="21"/>
    </location>
</feature>
<gene>
    <name evidence="4" type="ORF">FUT82_07510</name>
</gene>
<keyword evidence="3" id="KW-0732">Signal</keyword>
<evidence type="ECO:0000313" key="4">
    <source>
        <dbReference type="EMBL" id="QEJ97855.1"/>
    </source>
</evidence>
<dbReference type="SUPFAM" id="SSF53850">
    <property type="entry name" value="Periplasmic binding protein-like II"/>
    <property type="match status" value="1"/>
</dbReference>
<evidence type="ECO:0000256" key="3">
    <source>
        <dbReference type="SAM" id="SignalP"/>
    </source>
</evidence>
<dbReference type="PROSITE" id="PS51257">
    <property type="entry name" value="PROKAR_LIPOPROTEIN"/>
    <property type="match status" value="1"/>
</dbReference>
<dbReference type="InterPro" id="IPR050490">
    <property type="entry name" value="Bact_solute-bd_prot1"/>
</dbReference>
<sequence>MKKIMTIAVSMMLVFFLFSCSKTEEKTVGGGGKYDLKGNTVKVRLWDSPNPYADDVKDVDKEKWLPIFEKAAKDYNCKFEFYTTTVDWAEMPSEFIKSVTAGQPAWHITNNFSAMWYGQLYANGAMEDISKALKTIKIPENYTSAAKYGNQVFGFVTGVGTEGLIFNNKMIKEAGMAKTPSEMFRDGKWSYNDFYAYLTELQSKLPKGTFAFFIDPMYWDIFAPSGNGAAALSQDFKYTADSKEFIESIEFLQKVKKAGVIRPVNTSKEGDPDYWGTPAATFDKGVEVAMTHRASWQWSGLKGAGIDWGFVPYPWGSAVTCSGDYKTLSENYTSAYYDTGARGTILAGVEKDFPGIPKDTVIEALVHLCFDLFVPQETQEELALLTAGSQTDEIDIGSFNDELSAELYDWYAKRARFNPIQAFNGLGIGRVDNGKGDGKTMSFHGLIYKIVNDNASARATLEAARPEIDAQIKDFLAK</sequence>
<dbReference type="AlphaFoldDB" id="A0AAE6ITW6"/>
<comment type="subcellular location">
    <subcellularLocation>
        <location evidence="1">Periplasm</location>
    </subcellularLocation>
</comment>
<name>A0AAE6ITW6_TREPH</name>
<dbReference type="GO" id="GO:0042597">
    <property type="term" value="C:periplasmic space"/>
    <property type="evidence" value="ECO:0007669"/>
    <property type="project" value="UniProtKB-SubCell"/>
</dbReference>
<dbReference type="Pfam" id="PF13416">
    <property type="entry name" value="SBP_bac_8"/>
    <property type="match status" value="1"/>
</dbReference>
<evidence type="ECO:0000256" key="2">
    <source>
        <dbReference type="ARBA" id="ARBA00008520"/>
    </source>
</evidence>
<dbReference type="PANTHER" id="PTHR43649">
    <property type="entry name" value="ARABINOSE-BINDING PROTEIN-RELATED"/>
    <property type="match status" value="1"/>
</dbReference>
<feature type="chain" id="PRO_5042071908" evidence="3">
    <location>
        <begin position="22"/>
        <end position="478"/>
    </location>
</feature>
<dbReference type="RefSeq" id="WP_024753443.1">
    <property type="nucleotide sequence ID" value="NZ_CP027018.1"/>
</dbReference>
<dbReference type="Gene3D" id="3.40.190.10">
    <property type="entry name" value="Periplasmic binding protein-like II"/>
    <property type="match status" value="1"/>
</dbReference>
<organism evidence="4 5">
    <name type="scientific">Treponema phagedenis</name>
    <dbReference type="NCBI Taxonomy" id="162"/>
    <lineage>
        <taxon>Bacteria</taxon>
        <taxon>Pseudomonadati</taxon>
        <taxon>Spirochaetota</taxon>
        <taxon>Spirochaetia</taxon>
        <taxon>Spirochaetales</taxon>
        <taxon>Treponemataceae</taxon>
        <taxon>Treponema</taxon>
    </lineage>
</organism>
<accession>A0AAE6ITW6</accession>
<reference evidence="4 5" key="1">
    <citation type="submission" date="2019-08" db="EMBL/GenBank/DDBJ databases">
        <authorList>
            <person name="Kuhnert P."/>
        </authorList>
    </citation>
    <scope>NUCLEOTIDE SEQUENCE [LARGE SCALE GENOMIC DNA]</scope>
    <source>
        <strain evidence="4 5">B36.5</strain>
    </source>
</reference>
<evidence type="ECO:0000313" key="5">
    <source>
        <dbReference type="Proteomes" id="UP000323594"/>
    </source>
</evidence>
<dbReference type="EMBL" id="CP042817">
    <property type="protein sequence ID" value="QEJ97855.1"/>
    <property type="molecule type" value="Genomic_DNA"/>
</dbReference>
<comment type="similarity">
    <text evidence="2">Belongs to the bacterial solute-binding protein 1 family.</text>
</comment>
<protein>
    <submittedName>
        <fullName evidence="4">Extracellular solute-binding protein</fullName>
    </submittedName>
</protein>
<dbReference type="InterPro" id="IPR006059">
    <property type="entry name" value="SBP"/>
</dbReference>